<evidence type="ECO:0000313" key="2">
    <source>
        <dbReference type="EMBL" id="CAG5088357.1"/>
    </source>
</evidence>
<keyword evidence="3" id="KW-1185">Reference proteome</keyword>
<proteinExistence type="predicted"/>
<sequence length="147" mass="16949">MIDKLLDGMGDFEYYFCKTPIVRSSKRQRQQSQVPVPDLEIPKCSAPLTTLQSFFKKKPPGRETFSPAFSARGQNTPTYQFETIRFILLLKMRAIPSTTIRAMLSELEDFVPELKSPEVEIPRITIRRLESSCRAQIIIWKSYNNGT</sequence>
<evidence type="ECO:0000313" key="3">
    <source>
        <dbReference type="Proteomes" id="UP001158576"/>
    </source>
</evidence>
<organism evidence="1 3">
    <name type="scientific">Oikopleura dioica</name>
    <name type="common">Tunicate</name>
    <dbReference type="NCBI Taxonomy" id="34765"/>
    <lineage>
        <taxon>Eukaryota</taxon>
        <taxon>Metazoa</taxon>
        <taxon>Chordata</taxon>
        <taxon>Tunicata</taxon>
        <taxon>Appendicularia</taxon>
        <taxon>Copelata</taxon>
        <taxon>Oikopleuridae</taxon>
        <taxon>Oikopleura</taxon>
    </lineage>
</organism>
<dbReference type="EMBL" id="OU015568">
    <property type="protein sequence ID" value="CAG5088357.1"/>
    <property type="molecule type" value="Genomic_DNA"/>
</dbReference>
<evidence type="ECO:0000313" key="1">
    <source>
        <dbReference type="EMBL" id="CAG5087987.1"/>
    </source>
</evidence>
<dbReference type="EMBL" id="OU015568">
    <property type="protein sequence ID" value="CAG5087987.1"/>
    <property type="molecule type" value="Genomic_DNA"/>
</dbReference>
<dbReference type="Proteomes" id="UP001158576">
    <property type="component" value="Chromosome PAR"/>
</dbReference>
<name>A0ABN7S1M9_OIKDI</name>
<accession>A0ABN7S1M9</accession>
<reference evidence="1 3" key="1">
    <citation type="submission" date="2021-04" db="EMBL/GenBank/DDBJ databases">
        <authorList>
            <person name="Bliznina A."/>
        </authorList>
    </citation>
    <scope>NUCLEOTIDE SEQUENCE [LARGE SCALE GENOMIC DNA]</scope>
</reference>
<protein>
    <submittedName>
        <fullName evidence="1">Oidioi.mRNA.OKI2018_I69.PAR.g11691.t1.cds</fullName>
    </submittedName>
    <submittedName>
        <fullName evidence="2">Oidioi.mRNA.OKI2018_I69.PAR.g11815.t1.cds</fullName>
    </submittedName>
</protein>
<gene>
    <name evidence="1" type="ORF">OKIOD_LOCUS3249</name>
    <name evidence="2" type="ORF">OKIOD_LOCUS3373</name>
</gene>